<evidence type="ECO:0000256" key="5">
    <source>
        <dbReference type="ARBA" id="ARBA00023136"/>
    </source>
</evidence>
<dbReference type="RefSeq" id="WP_144871557.1">
    <property type="nucleotide sequence ID" value="NZ_LR213943.1"/>
</dbReference>
<evidence type="ECO:0000256" key="6">
    <source>
        <dbReference type="RuleBase" id="RU363032"/>
    </source>
</evidence>
<feature type="transmembrane region" description="Helical" evidence="6">
    <location>
        <begin position="102"/>
        <end position="129"/>
    </location>
</feature>
<evidence type="ECO:0000313" key="8">
    <source>
        <dbReference type="EMBL" id="VEP13309.1"/>
    </source>
</evidence>
<proteinExistence type="inferred from homology"/>
<dbReference type="GO" id="GO:0005886">
    <property type="term" value="C:plasma membrane"/>
    <property type="evidence" value="ECO:0007669"/>
    <property type="project" value="UniProtKB-SubCell"/>
</dbReference>
<keyword evidence="3 6" id="KW-0812">Transmembrane</keyword>
<dbReference type="OrthoDB" id="9801163at2"/>
<dbReference type="CDD" id="cd06261">
    <property type="entry name" value="TM_PBP2"/>
    <property type="match status" value="1"/>
</dbReference>
<evidence type="ECO:0000313" key="9">
    <source>
        <dbReference type="Proteomes" id="UP000320055"/>
    </source>
</evidence>
<keyword evidence="2 6" id="KW-0813">Transport</keyword>
<feature type="domain" description="ABC transmembrane type-1" evidence="7">
    <location>
        <begin position="36"/>
        <end position="217"/>
    </location>
</feature>
<dbReference type="AlphaFoldDB" id="A0A563VPK2"/>
<dbReference type="GO" id="GO:0031460">
    <property type="term" value="P:glycine betaine transport"/>
    <property type="evidence" value="ECO:0007669"/>
    <property type="project" value="TreeGrafter"/>
</dbReference>
<evidence type="ECO:0000259" key="7">
    <source>
        <dbReference type="PROSITE" id="PS50928"/>
    </source>
</evidence>
<gene>
    <name evidence="8" type="primary">opuCB</name>
    <name evidence="8" type="ORF">H1P_1930010</name>
</gene>
<feature type="transmembrane region" description="Helical" evidence="6">
    <location>
        <begin position="198"/>
        <end position="217"/>
    </location>
</feature>
<evidence type="ECO:0000256" key="4">
    <source>
        <dbReference type="ARBA" id="ARBA00022989"/>
    </source>
</evidence>
<reference evidence="8 9" key="1">
    <citation type="submission" date="2019-01" db="EMBL/GenBank/DDBJ databases">
        <authorList>
            <person name="Brito A."/>
        </authorList>
    </citation>
    <scope>NUCLEOTIDE SEQUENCE [LARGE SCALE GENOMIC DNA]</scope>
    <source>
        <strain evidence="8">1</strain>
    </source>
</reference>
<dbReference type="PROSITE" id="PS50928">
    <property type="entry name" value="ABC_TM1"/>
    <property type="match status" value="1"/>
</dbReference>
<evidence type="ECO:0000256" key="3">
    <source>
        <dbReference type="ARBA" id="ARBA00022692"/>
    </source>
</evidence>
<dbReference type="Proteomes" id="UP000320055">
    <property type="component" value="Unassembled WGS sequence"/>
</dbReference>
<comment type="similarity">
    <text evidence="6">Belongs to the binding-protein-dependent transport system permease family.</text>
</comment>
<organism evidence="8 9">
    <name type="scientific">Hyella patelloides LEGE 07179</name>
    <dbReference type="NCBI Taxonomy" id="945734"/>
    <lineage>
        <taxon>Bacteria</taxon>
        <taxon>Bacillati</taxon>
        <taxon>Cyanobacteriota</taxon>
        <taxon>Cyanophyceae</taxon>
        <taxon>Pleurocapsales</taxon>
        <taxon>Hyellaceae</taxon>
        <taxon>Hyella</taxon>
    </lineage>
</organism>
<dbReference type="GO" id="GO:0055085">
    <property type="term" value="P:transmembrane transport"/>
    <property type="evidence" value="ECO:0007669"/>
    <property type="project" value="InterPro"/>
</dbReference>
<dbReference type="PANTHER" id="PTHR30177:SF4">
    <property type="entry name" value="OSMOPROTECTANT IMPORT PERMEASE PROTEIN OSMW"/>
    <property type="match status" value="1"/>
</dbReference>
<protein>
    <submittedName>
        <fullName evidence="8">Carnitine transport permease protein OpuCB</fullName>
    </submittedName>
</protein>
<keyword evidence="4 6" id="KW-1133">Transmembrane helix</keyword>
<dbReference type="InterPro" id="IPR051204">
    <property type="entry name" value="ABC_transp_perm/SBD"/>
</dbReference>
<dbReference type="InterPro" id="IPR035906">
    <property type="entry name" value="MetI-like_sf"/>
</dbReference>
<name>A0A563VPK2_9CYAN</name>
<dbReference type="InterPro" id="IPR000515">
    <property type="entry name" value="MetI-like"/>
</dbReference>
<dbReference type="PANTHER" id="PTHR30177">
    <property type="entry name" value="GLYCINE BETAINE/L-PROLINE TRANSPORT SYSTEM PERMEASE PROTEIN PROW"/>
    <property type="match status" value="1"/>
</dbReference>
<dbReference type="EMBL" id="CAACVJ010000105">
    <property type="protein sequence ID" value="VEP13309.1"/>
    <property type="molecule type" value="Genomic_DNA"/>
</dbReference>
<feature type="transmembrane region" description="Helical" evidence="6">
    <location>
        <begin position="150"/>
        <end position="178"/>
    </location>
</feature>
<feature type="transmembrane region" description="Helical" evidence="6">
    <location>
        <begin position="74"/>
        <end position="96"/>
    </location>
</feature>
<accession>A0A563VPK2</accession>
<keyword evidence="5 6" id="KW-0472">Membrane</keyword>
<dbReference type="FunFam" id="1.10.3720.10:FF:000001">
    <property type="entry name" value="Glycine betaine ABC transporter, permease"/>
    <property type="match status" value="1"/>
</dbReference>
<evidence type="ECO:0000256" key="1">
    <source>
        <dbReference type="ARBA" id="ARBA00004141"/>
    </source>
</evidence>
<evidence type="ECO:0000256" key="2">
    <source>
        <dbReference type="ARBA" id="ARBA00022448"/>
    </source>
</evidence>
<keyword evidence="9" id="KW-1185">Reference proteome</keyword>
<comment type="subcellular location">
    <subcellularLocation>
        <location evidence="6">Cell membrane</location>
        <topology evidence="6">Multi-pass membrane protein</topology>
    </subcellularLocation>
    <subcellularLocation>
        <location evidence="1">Membrane</location>
        <topology evidence="1">Multi-pass membrane protein</topology>
    </subcellularLocation>
</comment>
<dbReference type="Gene3D" id="1.10.3720.10">
    <property type="entry name" value="MetI-like"/>
    <property type="match status" value="1"/>
</dbReference>
<dbReference type="Pfam" id="PF00528">
    <property type="entry name" value="BPD_transp_1"/>
    <property type="match status" value="1"/>
</dbReference>
<dbReference type="SUPFAM" id="SSF161098">
    <property type="entry name" value="MetI-like"/>
    <property type="match status" value="1"/>
</dbReference>
<feature type="transmembrane region" description="Helical" evidence="6">
    <location>
        <begin position="36"/>
        <end position="62"/>
    </location>
</feature>
<sequence>MTDFLQDLVDFFIAFKDGILYYFPGTGQPERVLEFLWGHLLITFVTMFFAIVISVPLGILITRVRSLYEPIIKLAAMLYTVPSLAMFGILIPFVGIGFTPTVIALTLYSLLAIIRNTAVGINGVDRAIIESARGMGMKNSQILLQVELPLALPVILAGIRIAIISTISLATLGSYFGADSLGNLIFEGISAGGTRNDKIAAGAIGATLLAIIFDYLISRIERSLPGIAQK</sequence>